<proteinExistence type="predicted"/>
<evidence type="ECO:0000313" key="1">
    <source>
        <dbReference type="EMBL" id="KAJ9072098.1"/>
    </source>
</evidence>
<gene>
    <name evidence="1" type="ORF">DSO57_1030662</name>
</gene>
<accession>A0ACC2TBM3</accession>
<dbReference type="EMBL" id="QTSX02003053">
    <property type="protein sequence ID" value="KAJ9072098.1"/>
    <property type="molecule type" value="Genomic_DNA"/>
</dbReference>
<dbReference type="Proteomes" id="UP001165960">
    <property type="component" value="Unassembled WGS sequence"/>
</dbReference>
<organism evidence="1 2">
    <name type="scientific">Entomophthora muscae</name>
    <dbReference type="NCBI Taxonomy" id="34485"/>
    <lineage>
        <taxon>Eukaryota</taxon>
        <taxon>Fungi</taxon>
        <taxon>Fungi incertae sedis</taxon>
        <taxon>Zoopagomycota</taxon>
        <taxon>Entomophthoromycotina</taxon>
        <taxon>Entomophthoromycetes</taxon>
        <taxon>Entomophthorales</taxon>
        <taxon>Entomophthoraceae</taxon>
        <taxon>Entomophthora</taxon>
    </lineage>
</organism>
<comment type="caution">
    <text evidence="1">The sequence shown here is derived from an EMBL/GenBank/DDBJ whole genome shotgun (WGS) entry which is preliminary data.</text>
</comment>
<name>A0ACC2TBM3_9FUNG</name>
<sequence length="702" mass="79660">MSRSKALFKLSPLLRIVQAQASQRRLQAIFLQSFFTKNALHSNLADPVVINAKVADPPENKAGKPGYILNEYDTAFFETFPDKLRRKGAFGSMKFEEKNKFNIYTFNYLLNVYSREPTLYRMEAEKLFQDLLLGKYDAKPTAQTYTMMMLLYSKTGLYPEAEVVYAQMLADSNIQLEPLCFDVLNQAYVRGKASQEKMEKVIREMLQYNVKPTITTYALLIEGCVHRQDEQRVQGYLQRLSELGMEPDLRIYTSLLRLADLGNRPHLDIITVYRKMLRAGIAPNAAVFTTLFQACLRCNSRDTALSLFDEMIKLKAEPTTFILKLLGLSGLEVLNRVADLAGEVSPKLYNALLTQACKANDFNMAFKITTHMHKNGHEPDVYSYGILMEAYVKMANYDKAFQLFGEMKLKGIKPDAHIYRALIEGLYGTADMERALSLVKEAEEDGVGNLFIYNTILGFCARTKDLKQAQSIFRNMKQRSVHPDTRSYNTLLSLMTSYANFVDAWDTYLEMSSKGATPDRITYDIMLRLCTDQMDHVKTLRLFDDMKSSKACFPTSVDCSNVMRLLAVLNRKPMAFEVWLGFIASPRADIQDASLSLFLNLCQNAKRPKLAISSFDVLKSRVTTSQILPLKLHPATYILYLRILAAGGHFATFEAAFNDAKPIFGVQLLRGHLETLRGFFAQNPDLCKAFNDMLQTLPAGVF</sequence>
<reference evidence="1" key="1">
    <citation type="submission" date="2022-04" db="EMBL/GenBank/DDBJ databases">
        <title>Genome of the entomopathogenic fungus Entomophthora muscae.</title>
        <authorList>
            <person name="Elya C."/>
            <person name="Lovett B.R."/>
            <person name="Lee E."/>
            <person name="Macias A.M."/>
            <person name="Hajek A.E."/>
            <person name="De Bivort B.L."/>
            <person name="Kasson M.T."/>
            <person name="De Fine Licht H.H."/>
            <person name="Stajich J.E."/>
        </authorList>
    </citation>
    <scope>NUCLEOTIDE SEQUENCE</scope>
    <source>
        <strain evidence="1">Berkeley</strain>
    </source>
</reference>
<evidence type="ECO:0000313" key="2">
    <source>
        <dbReference type="Proteomes" id="UP001165960"/>
    </source>
</evidence>
<protein>
    <submittedName>
        <fullName evidence="1">Uncharacterized protein</fullName>
    </submittedName>
</protein>
<keyword evidence="2" id="KW-1185">Reference proteome</keyword>